<dbReference type="PANTHER" id="PTHR15004:SF0">
    <property type="entry name" value="GLUTAMYL-TRNA(GLN) AMIDOTRANSFERASE SUBUNIT C, MITOCHONDRIAL"/>
    <property type="match status" value="1"/>
</dbReference>
<proteinExistence type="inferred from homology"/>
<dbReference type="GO" id="GO:0005739">
    <property type="term" value="C:mitochondrion"/>
    <property type="evidence" value="ECO:0007669"/>
    <property type="project" value="UniProtKB-SubCell"/>
</dbReference>
<comment type="function">
    <text evidence="1">Allows the formation of correctly charged Gln-tRNA(Gln) through the transamidation of misacylated Glu-tRNA(Gln) in the mitochondria. The reaction takes place in the presence of glutamine and ATP through an activated gamma-phospho-Glu-tRNA(Gln).</text>
</comment>
<comment type="subcellular location">
    <subcellularLocation>
        <location evidence="1">Mitochondrion</location>
    </subcellularLocation>
</comment>
<keyword evidence="1" id="KW-0547">Nucleotide-binding</keyword>
<dbReference type="EMBL" id="KB007960">
    <property type="protein sequence ID" value="ELR18152.1"/>
    <property type="molecule type" value="Genomic_DNA"/>
</dbReference>
<comment type="catalytic activity">
    <reaction evidence="1">
        <text>L-glutamyl-tRNA(Gln) + L-glutamine + ATP + H2O = L-glutaminyl-tRNA(Gln) + L-glutamate + ADP + phosphate + H(+)</text>
        <dbReference type="Rhea" id="RHEA:17521"/>
        <dbReference type="Rhea" id="RHEA-COMP:9681"/>
        <dbReference type="Rhea" id="RHEA-COMP:9684"/>
        <dbReference type="ChEBI" id="CHEBI:15377"/>
        <dbReference type="ChEBI" id="CHEBI:15378"/>
        <dbReference type="ChEBI" id="CHEBI:29985"/>
        <dbReference type="ChEBI" id="CHEBI:30616"/>
        <dbReference type="ChEBI" id="CHEBI:43474"/>
        <dbReference type="ChEBI" id="CHEBI:58359"/>
        <dbReference type="ChEBI" id="CHEBI:78520"/>
        <dbReference type="ChEBI" id="CHEBI:78521"/>
        <dbReference type="ChEBI" id="CHEBI:456216"/>
    </reaction>
</comment>
<dbReference type="VEuPathDB" id="AmoebaDB:ACA1_368840"/>
<dbReference type="KEGG" id="acan:ACA1_368840"/>
<name>L8GYY9_ACACF</name>
<dbReference type="AlphaFoldDB" id="L8GYY9"/>
<evidence type="ECO:0000256" key="1">
    <source>
        <dbReference type="HAMAP-Rule" id="MF_03149"/>
    </source>
</evidence>
<dbReference type="GO" id="GO:0030956">
    <property type="term" value="C:glutamyl-tRNA(Gln) amidotransferase complex"/>
    <property type="evidence" value="ECO:0007669"/>
    <property type="project" value="UniProtKB-UniRule"/>
</dbReference>
<accession>L8GYY9</accession>
<reference evidence="2 3" key="1">
    <citation type="journal article" date="2013" name="Genome Biol.">
        <title>Genome of Acanthamoeba castellanii highlights extensive lateral gene transfer and early evolution of tyrosine kinase signaling.</title>
        <authorList>
            <person name="Clarke M."/>
            <person name="Lohan A.J."/>
            <person name="Liu B."/>
            <person name="Lagkouvardos I."/>
            <person name="Roy S."/>
            <person name="Zafar N."/>
            <person name="Bertelli C."/>
            <person name="Schilde C."/>
            <person name="Kianianmomeni A."/>
            <person name="Burglin T.R."/>
            <person name="Frech C."/>
            <person name="Turcotte B."/>
            <person name="Kopec K.O."/>
            <person name="Synnott J.M."/>
            <person name="Choo C."/>
            <person name="Paponov I."/>
            <person name="Finkler A."/>
            <person name="Soon Heng Tan C."/>
            <person name="Hutchins A.P."/>
            <person name="Weinmeier T."/>
            <person name="Rattei T."/>
            <person name="Chu J.S."/>
            <person name="Gimenez G."/>
            <person name="Irimia M."/>
            <person name="Rigden D.J."/>
            <person name="Fitzpatrick D.A."/>
            <person name="Lorenzo-Morales J."/>
            <person name="Bateman A."/>
            <person name="Chiu C.H."/>
            <person name="Tang P."/>
            <person name="Hegemann P."/>
            <person name="Fromm H."/>
            <person name="Raoult D."/>
            <person name="Greub G."/>
            <person name="Miranda-Saavedra D."/>
            <person name="Chen N."/>
            <person name="Nash P."/>
            <person name="Ginger M.L."/>
            <person name="Horn M."/>
            <person name="Schaap P."/>
            <person name="Caler L."/>
            <person name="Loftus B."/>
        </authorList>
    </citation>
    <scope>NUCLEOTIDE SEQUENCE [LARGE SCALE GENOMIC DNA]</scope>
    <source>
        <strain evidence="2 3">Neff</strain>
    </source>
</reference>
<evidence type="ECO:0000313" key="2">
    <source>
        <dbReference type="EMBL" id="ELR18152.1"/>
    </source>
</evidence>
<organism evidence="2 3">
    <name type="scientific">Acanthamoeba castellanii (strain ATCC 30010 / Neff)</name>
    <dbReference type="NCBI Taxonomy" id="1257118"/>
    <lineage>
        <taxon>Eukaryota</taxon>
        <taxon>Amoebozoa</taxon>
        <taxon>Discosea</taxon>
        <taxon>Longamoebia</taxon>
        <taxon>Centramoebida</taxon>
        <taxon>Acanthamoebidae</taxon>
        <taxon>Acanthamoeba</taxon>
    </lineage>
</organism>
<dbReference type="GO" id="GO:0070681">
    <property type="term" value="P:glutaminyl-tRNAGln biosynthesis via transamidation"/>
    <property type="evidence" value="ECO:0007669"/>
    <property type="project" value="UniProtKB-UniRule"/>
</dbReference>
<comment type="similarity">
    <text evidence="1">Belongs to the GatC family.</text>
</comment>
<gene>
    <name evidence="2" type="ORF">ACA1_368840</name>
</gene>
<keyword evidence="1" id="KW-0496">Mitochondrion</keyword>
<keyword evidence="2" id="KW-0808">Transferase</keyword>
<dbReference type="GO" id="GO:0005524">
    <property type="term" value="F:ATP binding"/>
    <property type="evidence" value="ECO:0007669"/>
    <property type="project" value="UniProtKB-KW"/>
</dbReference>
<dbReference type="InterPro" id="IPR003837">
    <property type="entry name" value="GatC"/>
</dbReference>
<comment type="subunit">
    <text evidence="1">Subunit of the heterotrimeric GatCAB amidotransferase (AdT) complex, composed of A, B and C subunits.</text>
</comment>
<keyword evidence="1" id="KW-0648">Protein biosynthesis</keyword>
<evidence type="ECO:0000313" key="3">
    <source>
        <dbReference type="Proteomes" id="UP000011083"/>
    </source>
</evidence>
<dbReference type="Proteomes" id="UP000011083">
    <property type="component" value="Unassembled WGS sequence"/>
</dbReference>
<dbReference type="InterPro" id="IPR036113">
    <property type="entry name" value="Asp/Glu-ADT_sf_sub_c"/>
</dbReference>
<dbReference type="SUPFAM" id="SSF141000">
    <property type="entry name" value="Glu-tRNAGln amidotransferase C subunit"/>
    <property type="match status" value="1"/>
</dbReference>
<dbReference type="GO" id="GO:0050567">
    <property type="term" value="F:glutaminyl-tRNA synthase (glutamine-hydrolyzing) activity"/>
    <property type="evidence" value="ECO:0007669"/>
    <property type="project" value="UniProtKB-UniRule"/>
</dbReference>
<dbReference type="GO" id="GO:0016740">
    <property type="term" value="F:transferase activity"/>
    <property type="evidence" value="ECO:0007669"/>
    <property type="project" value="UniProtKB-KW"/>
</dbReference>
<dbReference type="PANTHER" id="PTHR15004">
    <property type="entry name" value="GLUTAMYL-TRNA(GLN) AMIDOTRANSFERASE SUBUNIT C, MITOCHONDRIAL"/>
    <property type="match status" value="1"/>
</dbReference>
<dbReference type="OMA" id="LCHLHIP"/>
<dbReference type="RefSeq" id="XP_004340172.1">
    <property type="nucleotide sequence ID" value="XM_004340124.1"/>
</dbReference>
<dbReference type="HAMAP" id="MF_00122">
    <property type="entry name" value="GatC"/>
    <property type="match status" value="1"/>
</dbReference>
<sequence>MPREPSWSVEKFFQQSSDTQIDAATLQQLAKRAQLTIAPEKEESLCREVGQILSCVHIIQEVGIPRAALSADQPSQVNTEGVEPLVSPLDARQAQLRLRADEVTDGDIAEDLMRNAPARDGSFFVVPKVKGQSGGEGGEGADA</sequence>
<dbReference type="GeneID" id="14919082"/>
<dbReference type="GO" id="GO:0006450">
    <property type="term" value="P:regulation of translational fidelity"/>
    <property type="evidence" value="ECO:0007669"/>
    <property type="project" value="InterPro"/>
</dbReference>
<dbReference type="EC" id="6.3.5.-" evidence="1"/>
<keyword evidence="3" id="KW-1185">Reference proteome</keyword>
<dbReference type="GO" id="GO:0032543">
    <property type="term" value="P:mitochondrial translation"/>
    <property type="evidence" value="ECO:0007669"/>
    <property type="project" value="UniProtKB-UniRule"/>
</dbReference>
<keyword evidence="1" id="KW-0436">Ligase</keyword>
<dbReference type="OrthoDB" id="5394539at2759"/>
<dbReference type="Pfam" id="PF02686">
    <property type="entry name" value="GatC"/>
    <property type="match status" value="1"/>
</dbReference>
<protein>
    <recommendedName>
        <fullName evidence="1">Glutamyl-tRNA(Gln) amidotransferase subunit C, mitochondrial</fullName>
        <shortName evidence="1">Glu-AdT subunit C</shortName>
        <ecNumber evidence="1">6.3.5.-</ecNumber>
    </recommendedName>
</protein>
<keyword evidence="1" id="KW-0067">ATP-binding</keyword>